<name>A0A1V1PFG1_9BACT</name>
<comment type="subcellular location">
    <subcellularLocation>
        <location evidence="1">Cell membrane</location>
        <topology evidence="1">Multi-pass membrane protein</topology>
    </subcellularLocation>
</comment>
<evidence type="ECO:0000256" key="1">
    <source>
        <dbReference type="ARBA" id="ARBA00004651"/>
    </source>
</evidence>
<evidence type="ECO:0000256" key="2">
    <source>
        <dbReference type="ARBA" id="ARBA00022692"/>
    </source>
</evidence>
<dbReference type="Proteomes" id="UP000189670">
    <property type="component" value="Unassembled WGS sequence"/>
</dbReference>
<feature type="transmembrane region" description="Helical" evidence="5">
    <location>
        <begin position="151"/>
        <end position="169"/>
    </location>
</feature>
<feature type="transmembrane region" description="Helical" evidence="5">
    <location>
        <begin position="128"/>
        <end position="145"/>
    </location>
</feature>
<reference evidence="8" key="1">
    <citation type="submission" date="2012-11" db="EMBL/GenBank/DDBJ databases">
        <authorList>
            <person name="Lucero-Rivera Y.E."/>
            <person name="Tovar-Ramirez D."/>
        </authorList>
    </citation>
    <scope>NUCLEOTIDE SEQUENCE [LARGE SCALE GENOMIC DNA]</scope>
    <source>
        <strain evidence="8">Araruama</strain>
    </source>
</reference>
<dbReference type="AlphaFoldDB" id="A0A1V1PFG1"/>
<evidence type="ECO:0000256" key="4">
    <source>
        <dbReference type="ARBA" id="ARBA00023136"/>
    </source>
</evidence>
<keyword evidence="7" id="KW-0067">ATP-binding</keyword>
<proteinExistence type="predicted"/>
<feature type="transmembrane region" description="Helical" evidence="5">
    <location>
        <begin position="47"/>
        <end position="67"/>
    </location>
</feature>
<feature type="domain" description="ABC transmembrane type-1" evidence="6">
    <location>
        <begin position="1"/>
        <end position="248"/>
    </location>
</feature>
<evidence type="ECO:0000256" key="3">
    <source>
        <dbReference type="ARBA" id="ARBA00022989"/>
    </source>
</evidence>
<keyword evidence="3 5" id="KW-1133">Transmembrane helix</keyword>
<sequence length="265" mass="30769">MKELINAYKKESDTTNTKIVFMAAASGIAQSCLICIISVVAETAYDIGLSFQYLMMYLTAFIIFYIGKRYTLFESISVVEKILNRMRIRISDKLRQTELDFVETIRKEDLNTKYQYNINVISEFVPELVNGFQSLIVVIFCLIYIFLLSGLGFLCTISTLGIAISMYLLHDKTYKMQLKETNALKTSFSQVFNDSIDGFKELKLNQHKSDKHFNKITNYSDRLEQINVSVNKLFAIDLMYSQITFFFCWQLLDFYCPFMVNITVN</sequence>
<accession>A0A1V1PFG1</accession>
<dbReference type="GO" id="GO:0005886">
    <property type="term" value="C:plasma membrane"/>
    <property type="evidence" value="ECO:0007669"/>
    <property type="project" value="UniProtKB-SubCell"/>
</dbReference>
<dbReference type="Gene3D" id="1.20.1560.10">
    <property type="entry name" value="ABC transporter type 1, transmembrane domain"/>
    <property type="match status" value="1"/>
</dbReference>
<dbReference type="SUPFAM" id="SSF90123">
    <property type="entry name" value="ABC transporter transmembrane region"/>
    <property type="match status" value="1"/>
</dbReference>
<organism evidence="7 8">
    <name type="scientific">Candidatus Magnetoglobus multicellularis str. Araruama</name>
    <dbReference type="NCBI Taxonomy" id="890399"/>
    <lineage>
        <taxon>Bacteria</taxon>
        <taxon>Pseudomonadati</taxon>
        <taxon>Thermodesulfobacteriota</taxon>
        <taxon>Desulfobacteria</taxon>
        <taxon>Desulfobacterales</taxon>
        <taxon>Desulfobacteraceae</taxon>
        <taxon>Candidatus Magnetoglobus</taxon>
    </lineage>
</organism>
<dbReference type="GO" id="GO:0005524">
    <property type="term" value="F:ATP binding"/>
    <property type="evidence" value="ECO:0007669"/>
    <property type="project" value="UniProtKB-KW"/>
</dbReference>
<keyword evidence="7" id="KW-0547">Nucleotide-binding</keyword>
<dbReference type="InterPro" id="IPR036640">
    <property type="entry name" value="ABC1_TM_sf"/>
</dbReference>
<dbReference type="InterPro" id="IPR011527">
    <property type="entry name" value="ABC1_TM_dom"/>
</dbReference>
<comment type="caution">
    <text evidence="7">The sequence shown here is derived from an EMBL/GenBank/DDBJ whole genome shotgun (WGS) entry which is preliminary data.</text>
</comment>
<evidence type="ECO:0000313" key="8">
    <source>
        <dbReference type="Proteomes" id="UP000189670"/>
    </source>
</evidence>
<feature type="transmembrane region" description="Helical" evidence="5">
    <location>
        <begin position="20"/>
        <end position="41"/>
    </location>
</feature>
<dbReference type="PROSITE" id="PS50929">
    <property type="entry name" value="ABC_TM1F"/>
    <property type="match status" value="1"/>
</dbReference>
<evidence type="ECO:0000256" key="5">
    <source>
        <dbReference type="SAM" id="Phobius"/>
    </source>
</evidence>
<keyword evidence="2 5" id="KW-0812">Transmembrane</keyword>
<evidence type="ECO:0000259" key="6">
    <source>
        <dbReference type="PROSITE" id="PS50929"/>
    </source>
</evidence>
<keyword evidence="4 5" id="KW-0472">Membrane</keyword>
<gene>
    <name evidence="7" type="ORF">OMM_00887</name>
</gene>
<dbReference type="GO" id="GO:0140359">
    <property type="term" value="F:ABC-type transporter activity"/>
    <property type="evidence" value="ECO:0007669"/>
    <property type="project" value="InterPro"/>
</dbReference>
<dbReference type="PROSITE" id="PS51257">
    <property type="entry name" value="PROKAR_LIPOPROTEIN"/>
    <property type="match status" value="1"/>
</dbReference>
<evidence type="ECO:0000313" key="7">
    <source>
        <dbReference type="EMBL" id="ETR73524.1"/>
    </source>
</evidence>
<dbReference type="EMBL" id="ATBP01000054">
    <property type="protein sequence ID" value="ETR73524.1"/>
    <property type="molecule type" value="Genomic_DNA"/>
</dbReference>
<protein>
    <submittedName>
        <fullName evidence="7">Putative ATP-binding cassette transporter</fullName>
    </submittedName>
</protein>